<dbReference type="Gene3D" id="3.90.550.10">
    <property type="entry name" value="Spore Coat Polysaccharide Biosynthesis Protein SpsA, Chain A"/>
    <property type="match status" value="1"/>
</dbReference>
<dbReference type="RefSeq" id="WP_095674243.1">
    <property type="nucleotide sequence ID" value="NZ_CP016774.1"/>
</dbReference>
<dbReference type="InterPro" id="IPR029044">
    <property type="entry name" value="Nucleotide-diphossugar_trans"/>
</dbReference>
<dbReference type="PANTHER" id="PTHR43532">
    <property type="entry name" value="GLUCOSE-1-PHOSPHATE THYMIDYLYLTRANSFERASE"/>
    <property type="match status" value="1"/>
</dbReference>
<dbReference type="EMBL" id="CP016774">
    <property type="protein sequence ID" value="ASY16693.1"/>
    <property type="molecule type" value="Genomic_DNA"/>
</dbReference>
<reference evidence="12 13" key="1">
    <citation type="submission" date="2016-07" db="EMBL/GenBank/DDBJ databases">
        <title>High microdiversification within the ubiquitous acI lineage of Actinobacteria.</title>
        <authorList>
            <person name="Neuenschwander S.M."/>
            <person name="Salcher M."/>
            <person name="Ghai R."/>
            <person name="Pernthaler J."/>
        </authorList>
    </citation>
    <scope>NUCLEOTIDE SEQUENCE [LARGE SCALE GENOMIC DNA]</scope>
    <source>
        <strain evidence="12">MMS-IA-79</strain>
    </source>
</reference>
<dbReference type="NCBIfam" id="TIGR01207">
    <property type="entry name" value="rmlA"/>
    <property type="match status" value="1"/>
</dbReference>
<evidence type="ECO:0000256" key="10">
    <source>
        <dbReference type="RuleBase" id="RU003706"/>
    </source>
</evidence>
<comment type="catalytic activity">
    <reaction evidence="9 10">
        <text>dTTP + alpha-D-glucose 1-phosphate + H(+) = dTDP-alpha-D-glucose + diphosphate</text>
        <dbReference type="Rhea" id="RHEA:15225"/>
        <dbReference type="ChEBI" id="CHEBI:15378"/>
        <dbReference type="ChEBI" id="CHEBI:33019"/>
        <dbReference type="ChEBI" id="CHEBI:37568"/>
        <dbReference type="ChEBI" id="CHEBI:57477"/>
        <dbReference type="ChEBI" id="CHEBI:58601"/>
        <dbReference type="EC" id="2.7.7.24"/>
    </reaction>
</comment>
<sequence>MAERKGIILAGGRATRMYPITTVVSKQLLPIFDKPMIYYPLSVLMLAGIREVLIIVNPEDHNSFQELLGDGSNFGIQITYKIQLEPKGIAEAFVIAEDFLKNDASFLILGDNLFIGSGLGRNLSQVEFKYGSHIFLYEVDNPSDYGNVEMNNQGQIIGIYEKPLTPKSKYVVPGLYICDATARERVKNLKPSARGELEITDLLKTYLEENLLTSTILTRGTVWLDTGSARNLYTASEYVRVIQERQGTQIACLEEIALLNGWITESKLKNLPSFSFKSPYGDYIRNLVS</sequence>
<keyword evidence="7 10" id="KW-0479">Metal-binding</keyword>
<evidence type="ECO:0000256" key="7">
    <source>
        <dbReference type="ARBA" id="ARBA00022723"/>
    </source>
</evidence>
<protein>
    <recommendedName>
        <fullName evidence="4 10">Glucose-1-phosphate thymidylyltransferase</fullName>
        <ecNumber evidence="3 10">2.7.7.24</ecNumber>
    </recommendedName>
</protein>
<dbReference type="Pfam" id="PF00483">
    <property type="entry name" value="NTP_transferase"/>
    <property type="match status" value="1"/>
</dbReference>
<evidence type="ECO:0000256" key="1">
    <source>
        <dbReference type="ARBA" id="ARBA00001946"/>
    </source>
</evidence>
<proteinExistence type="inferred from homology"/>
<evidence type="ECO:0000256" key="8">
    <source>
        <dbReference type="ARBA" id="ARBA00022842"/>
    </source>
</evidence>
<feature type="domain" description="Nucleotidyl transferase" evidence="11">
    <location>
        <begin position="5"/>
        <end position="238"/>
    </location>
</feature>
<evidence type="ECO:0000313" key="13">
    <source>
        <dbReference type="Proteomes" id="UP000217177"/>
    </source>
</evidence>
<dbReference type="Proteomes" id="UP000217177">
    <property type="component" value="Chromosome"/>
</dbReference>
<dbReference type="EC" id="2.7.7.24" evidence="3 10"/>
<dbReference type="SUPFAM" id="SSF53448">
    <property type="entry name" value="Nucleotide-diphospho-sugar transferases"/>
    <property type="match status" value="1"/>
</dbReference>
<evidence type="ECO:0000256" key="2">
    <source>
        <dbReference type="ARBA" id="ARBA00010480"/>
    </source>
</evidence>
<keyword evidence="5 10" id="KW-0808">Transferase</keyword>
<dbReference type="InterPro" id="IPR005835">
    <property type="entry name" value="NTP_transferase_dom"/>
</dbReference>
<evidence type="ECO:0000256" key="3">
    <source>
        <dbReference type="ARBA" id="ARBA00012461"/>
    </source>
</evidence>
<comment type="similarity">
    <text evidence="2 10">Belongs to the glucose-1-phosphate thymidylyltransferase family.</text>
</comment>
<evidence type="ECO:0000313" key="12">
    <source>
        <dbReference type="EMBL" id="ASY16693.1"/>
    </source>
</evidence>
<evidence type="ECO:0000256" key="4">
    <source>
        <dbReference type="ARBA" id="ARBA00017654"/>
    </source>
</evidence>
<dbReference type="InterPro" id="IPR005907">
    <property type="entry name" value="G1P_thy_trans_s"/>
</dbReference>
<evidence type="ECO:0000256" key="9">
    <source>
        <dbReference type="ARBA" id="ARBA00049336"/>
    </source>
</evidence>
<dbReference type="PANTHER" id="PTHR43532:SF1">
    <property type="entry name" value="GLUCOSE-1-PHOSPHATE THYMIDYLYLTRANSFERASE 1"/>
    <property type="match status" value="1"/>
</dbReference>
<comment type="function">
    <text evidence="10">Catalyzes the formation of dTDP-glucose, from dTTP and glucose 1-phosphate, as well as its pyrophosphorolysis.</text>
</comment>
<keyword evidence="6 10" id="KW-0548">Nucleotidyltransferase</keyword>
<keyword evidence="13" id="KW-1185">Reference proteome</keyword>
<comment type="cofactor">
    <cofactor evidence="1">
        <name>Mg(2+)</name>
        <dbReference type="ChEBI" id="CHEBI:18420"/>
    </cofactor>
</comment>
<evidence type="ECO:0000259" key="11">
    <source>
        <dbReference type="Pfam" id="PF00483"/>
    </source>
</evidence>
<gene>
    <name evidence="12" type="ORF">A1sIA79_00155</name>
</gene>
<keyword evidence="8 10" id="KW-0460">Magnesium</keyword>
<accession>A0ABM6MD66</accession>
<organism evidence="12 13">
    <name type="scientific">Candidatus Planktophila versatilis</name>
    <dbReference type="NCBI Taxonomy" id="1884905"/>
    <lineage>
        <taxon>Bacteria</taxon>
        <taxon>Bacillati</taxon>
        <taxon>Actinomycetota</taxon>
        <taxon>Actinomycetes</taxon>
        <taxon>Candidatus Nanopelagicales</taxon>
        <taxon>Candidatus Nanopelagicaceae</taxon>
        <taxon>Candidatus Planktophila</taxon>
    </lineage>
</organism>
<evidence type="ECO:0000256" key="6">
    <source>
        <dbReference type="ARBA" id="ARBA00022695"/>
    </source>
</evidence>
<name>A0ABM6MD66_9ACTN</name>
<evidence type="ECO:0000256" key="5">
    <source>
        <dbReference type="ARBA" id="ARBA00022679"/>
    </source>
</evidence>